<dbReference type="Pfam" id="PF00512">
    <property type="entry name" value="HisKA"/>
    <property type="match status" value="1"/>
</dbReference>
<name>A0ABT0E0U9_9SPHN</name>
<feature type="modified residue" description="4-aspartylphosphate" evidence="6">
    <location>
        <position position="753"/>
    </location>
</feature>
<sequence length="823" mass="89283">MTMPGLRQTMLWVVAVAIPVIILAVGLILVAQADNAAQLRLEVIRSYDRRSLMQDMLSQHQDAETGQRGYLMTNRREFLEPYETALRAIPDSFNRMQALSASAEQQKGLHTLRTLSREKLAFVQEAISSNARGGRDQALAMVVSGRGKLLMDRLRAEIGRQQAVEAKQLAHTSALADRAQKQLRGRAFSLLSFLAILLCAAGIVILRTLKARGAALARLDDVSRRRKAILDAAMDGILILNPSGSIEGVNRAGARIFGYEDSDMLRRDVGMLFANQPPRGQVAAYLRSMNLSEGHPGHIQEIPGRRKDGTVFPSDVAITAVELNDGTHYVAVVRDISERKRVERIKSEFVASVSHELRTPLTSIAGSLSLLAGGAGGELGDRAQRLITIAHSNAERLVRLINDILDLEKIDSGRMVFKNQLIDLSDFLKQAIEANRGFADRYQISLELKIDGPRAYVWADPDRLMQIITNLISNAVKFSPAGAAVEVVLQPSGAAHRISICDHGPGIDEGFRERVFSRFAQADSSDSRAKGGTGLGLSIVREMVTRLGGSVSFDTETGVGTRFHIDLPATAPEKAKEEGRILICEGDRQTSADMQEILANAGFPCDVVHDGSAALAAARARSYRLILIDSDLPQGGGISLVRSLRALEDGSHPPILMISADSRAGSVEAEALPIIDWLQKPLPTDQMLDAVKHTLFGGQRDGKPRILHVDDDPDVLRLIATALEDQVELTSVATLREARAALGRQPFDLAILDLGLTDGPGSLLLPDLKAAGQIPVIIFSAQDADNEAAASVQAFLTKSRTSIDHLVATVERLWRQTSPEGGK</sequence>
<proteinExistence type="predicted"/>
<dbReference type="CDD" id="cd00075">
    <property type="entry name" value="HATPase"/>
    <property type="match status" value="1"/>
</dbReference>
<reference evidence="12 13" key="1">
    <citation type="submission" date="2022-04" db="EMBL/GenBank/DDBJ databases">
        <authorList>
            <person name="Huq M.A."/>
        </authorList>
    </citation>
    <scope>NUCLEOTIDE SEQUENCE [LARGE SCALE GENOMIC DNA]</scope>
    <source>
        <strain evidence="12 13">MAH-33</strain>
    </source>
</reference>
<dbReference type="InterPro" id="IPR035965">
    <property type="entry name" value="PAS-like_dom_sf"/>
</dbReference>
<dbReference type="Gene3D" id="3.30.450.20">
    <property type="entry name" value="PAS domain"/>
    <property type="match status" value="1"/>
</dbReference>
<feature type="transmembrane region" description="Helical" evidence="7">
    <location>
        <begin position="187"/>
        <end position="206"/>
    </location>
</feature>
<dbReference type="SUPFAM" id="SSF55874">
    <property type="entry name" value="ATPase domain of HSP90 chaperone/DNA topoisomerase II/histidine kinase"/>
    <property type="match status" value="1"/>
</dbReference>
<dbReference type="PROSITE" id="PS50113">
    <property type="entry name" value="PAC"/>
    <property type="match status" value="1"/>
</dbReference>
<evidence type="ECO:0000259" key="10">
    <source>
        <dbReference type="PROSITE" id="PS50112"/>
    </source>
</evidence>
<evidence type="ECO:0000256" key="5">
    <source>
        <dbReference type="ARBA" id="ARBA00022777"/>
    </source>
</evidence>
<dbReference type="InterPro" id="IPR036097">
    <property type="entry name" value="HisK_dim/P_sf"/>
</dbReference>
<dbReference type="SMART" id="SM00387">
    <property type="entry name" value="HATPase_c"/>
    <property type="match status" value="1"/>
</dbReference>
<dbReference type="InterPro" id="IPR004358">
    <property type="entry name" value="Sig_transdc_His_kin-like_C"/>
</dbReference>
<dbReference type="PROSITE" id="PS50110">
    <property type="entry name" value="RESPONSE_REGULATORY"/>
    <property type="match status" value="2"/>
</dbReference>
<feature type="domain" description="Histidine kinase" evidence="8">
    <location>
        <begin position="352"/>
        <end position="571"/>
    </location>
</feature>
<dbReference type="InterPro" id="IPR011006">
    <property type="entry name" value="CheY-like_superfamily"/>
</dbReference>
<evidence type="ECO:0000259" key="8">
    <source>
        <dbReference type="PROSITE" id="PS50109"/>
    </source>
</evidence>
<evidence type="ECO:0000259" key="9">
    <source>
        <dbReference type="PROSITE" id="PS50110"/>
    </source>
</evidence>
<dbReference type="SUPFAM" id="SSF47384">
    <property type="entry name" value="Homodimeric domain of signal transducing histidine kinase"/>
    <property type="match status" value="1"/>
</dbReference>
<evidence type="ECO:0000256" key="7">
    <source>
        <dbReference type="SAM" id="Phobius"/>
    </source>
</evidence>
<dbReference type="Gene3D" id="3.40.50.2300">
    <property type="match status" value="2"/>
</dbReference>
<dbReference type="InterPro" id="IPR007891">
    <property type="entry name" value="CHASE3"/>
</dbReference>
<dbReference type="InterPro" id="IPR000014">
    <property type="entry name" value="PAS"/>
</dbReference>
<dbReference type="SMART" id="SM00091">
    <property type="entry name" value="PAS"/>
    <property type="match status" value="1"/>
</dbReference>
<dbReference type="SMART" id="SM00448">
    <property type="entry name" value="REC"/>
    <property type="match status" value="2"/>
</dbReference>
<dbReference type="PRINTS" id="PR00344">
    <property type="entry name" value="BCTRLSENSOR"/>
</dbReference>
<dbReference type="RefSeq" id="WP_247233735.1">
    <property type="nucleotide sequence ID" value="NZ_JALKHS010000011.1"/>
</dbReference>
<evidence type="ECO:0000256" key="4">
    <source>
        <dbReference type="ARBA" id="ARBA00022679"/>
    </source>
</evidence>
<dbReference type="NCBIfam" id="TIGR00229">
    <property type="entry name" value="sensory_box"/>
    <property type="match status" value="1"/>
</dbReference>
<dbReference type="Pfam" id="PF05227">
    <property type="entry name" value="CHASE3"/>
    <property type="match status" value="1"/>
</dbReference>
<dbReference type="SUPFAM" id="SSF55785">
    <property type="entry name" value="PYP-like sensor domain (PAS domain)"/>
    <property type="match status" value="1"/>
</dbReference>
<dbReference type="InterPro" id="IPR003594">
    <property type="entry name" value="HATPase_dom"/>
</dbReference>
<keyword evidence="13" id="KW-1185">Reference proteome</keyword>
<organism evidence="12 13">
    <name type="scientific">Sphingobium agri</name>
    <dbReference type="NCBI Taxonomy" id="2933566"/>
    <lineage>
        <taxon>Bacteria</taxon>
        <taxon>Pseudomonadati</taxon>
        <taxon>Pseudomonadota</taxon>
        <taxon>Alphaproteobacteria</taxon>
        <taxon>Sphingomonadales</taxon>
        <taxon>Sphingomonadaceae</taxon>
        <taxon>Sphingobium</taxon>
    </lineage>
</organism>
<keyword evidence="3 6" id="KW-0597">Phosphoprotein</keyword>
<evidence type="ECO:0000259" key="11">
    <source>
        <dbReference type="PROSITE" id="PS50113"/>
    </source>
</evidence>
<comment type="caution">
    <text evidence="12">The sequence shown here is derived from an EMBL/GenBank/DDBJ whole genome shotgun (WGS) entry which is preliminary data.</text>
</comment>
<keyword evidence="7" id="KW-0812">Transmembrane</keyword>
<evidence type="ECO:0000256" key="1">
    <source>
        <dbReference type="ARBA" id="ARBA00000085"/>
    </source>
</evidence>
<dbReference type="CDD" id="cd00130">
    <property type="entry name" value="PAS"/>
    <property type="match status" value="1"/>
</dbReference>
<keyword evidence="5" id="KW-0418">Kinase</keyword>
<evidence type="ECO:0000313" key="13">
    <source>
        <dbReference type="Proteomes" id="UP001203512"/>
    </source>
</evidence>
<dbReference type="EMBL" id="JALKHS010000011">
    <property type="protein sequence ID" value="MCK0532827.1"/>
    <property type="molecule type" value="Genomic_DNA"/>
</dbReference>
<keyword evidence="7" id="KW-0472">Membrane</keyword>
<dbReference type="Pfam" id="PF13426">
    <property type="entry name" value="PAS_9"/>
    <property type="match status" value="1"/>
</dbReference>
<feature type="domain" description="Response regulatory" evidence="9">
    <location>
        <begin position="705"/>
        <end position="813"/>
    </location>
</feature>
<keyword evidence="7" id="KW-1133">Transmembrane helix</keyword>
<dbReference type="EC" id="2.7.13.3" evidence="2"/>
<dbReference type="CDD" id="cd00082">
    <property type="entry name" value="HisKA"/>
    <property type="match status" value="1"/>
</dbReference>
<dbReference type="InterPro" id="IPR036890">
    <property type="entry name" value="HATPase_C_sf"/>
</dbReference>
<dbReference type="PROSITE" id="PS50112">
    <property type="entry name" value="PAS"/>
    <property type="match status" value="1"/>
</dbReference>
<feature type="domain" description="PAC" evidence="11">
    <location>
        <begin position="298"/>
        <end position="348"/>
    </location>
</feature>
<dbReference type="InterPro" id="IPR005467">
    <property type="entry name" value="His_kinase_dom"/>
</dbReference>
<dbReference type="Pfam" id="PF00072">
    <property type="entry name" value="Response_reg"/>
    <property type="match status" value="2"/>
</dbReference>
<dbReference type="Gene3D" id="1.10.287.130">
    <property type="match status" value="1"/>
</dbReference>
<dbReference type="SMART" id="SM00388">
    <property type="entry name" value="HisKA"/>
    <property type="match status" value="1"/>
</dbReference>
<dbReference type="CDD" id="cd19410">
    <property type="entry name" value="HK9-like_sensor"/>
    <property type="match status" value="1"/>
</dbReference>
<dbReference type="PANTHER" id="PTHR43047">
    <property type="entry name" value="TWO-COMPONENT HISTIDINE PROTEIN KINASE"/>
    <property type="match status" value="1"/>
</dbReference>
<evidence type="ECO:0000256" key="3">
    <source>
        <dbReference type="ARBA" id="ARBA00022553"/>
    </source>
</evidence>
<dbReference type="PROSITE" id="PS50109">
    <property type="entry name" value="HIS_KIN"/>
    <property type="match status" value="1"/>
</dbReference>
<feature type="domain" description="PAS" evidence="10">
    <location>
        <begin position="222"/>
        <end position="267"/>
    </location>
</feature>
<dbReference type="Pfam" id="PF02518">
    <property type="entry name" value="HATPase_c"/>
    <property type="match status" value="1"/>
</dbReference>
<dbReference type="PANTHER" id="PTHR43047:SF72">
    <property type="entry name" value="OSMOSENSING HISTIDINE PROTEIN KINASE SLN1"/>
    <property type="match status" value="1"/>
</dbReference>
<feature type="domain" description="Response regulatory" evidence="9">
    <location>
        <begin position="580"/>
        <end position="695"/>
    </location>
</feature>
<comment type="catalytic activity">
    <reaction evidence="1">
        <text>ATP + protein L-histidine = ADP + protein N-phospho-L-histidine.</text>
        <dbReference type="EC" id="2.7.13.3"/>
    </reaction>
</comment>
<gene>
    <name evidence="12" type="ORF">MU848_14650</name>
</gene>
<dbReference type="InterPro" id="IPR000700">
    <property type="entry name" value="PAS-assoc_C"/>
</dbReference>
<accession>A0ABT0E0U9</accession>
<dbReference type="Gene3D" id="3.30.565.10">
    <property type="entry name" value="Histidine kinase-like ATPase, C-terminal domain"/>
    <property type="match status" value="1"/>
</dbReference>
<protein>
    <recommendedName>
        <fullName evidence="2">histidine kinase</fullName>
        <ecNumber evidence="2">2.7.13.3</ecNumber>
    </recommendedName>
</protein>
<evidence type="ECO:0000256" key="2">
    <source>
        <dbReference type="ARBA" id="ARBA00012438"/>
    </source>
</evidence>
<feature type="modified residue" description="4-aspartylphosphate" evidence="6">
    <location>
        <position position="629"/>
    </location>
</feature>
<evidence type="ECO:0000313" key="12">
    <source>
        <dbReference type="EMBL" id="MCK0532827.1"/>
    </source>
</evidence>
<dbReference type="InterPro" id="IPR001789">
    <property type="entry name" value="Sig_transdc_resp-reg_receiver"/>
</dbReference>
<keyword evidence="4" id="KW-0808">Transferase</keyword>
<dbReference type="Proteomes" id="UP001203512">
    <property type="component" value="Unassembled WGS sequence"/>
</dbReference>
<evidence type="ECO:0000256" key="6">
    <source>
        <dbReference type="PROSITE-ProRule" id="PRU00169"/>
    </source>
</evidence>
<dbReference type="InterPro" id="IPR003661">
    <property type="entry name" value="HisK_dim/P_dom"/>
</dbReference>
<feature type="transmembrane region" description="Helical" evidence="7">
    <location>
        <begin position="12"/>
        <end position="31"/>
    </location>
</feature>
<dbReference type="SUPFAM" id="SSF52172">
    <property type="entry name" value="CheY-like"/>
    <property type="match status" value="2"/>
</dbReference>